<organism evidence="1 2">
    <name type="scientific">Psilocybe cubensis</name>
    <name type="common">Psychedelic mushroom</name>
    <name type="synonym">Stropharia cubensis</name>
    <dbReference type="NCBI Taxonomy" id="181762"/>
    <lineage>
        <taxon>Eukaryota</taxon>
        <taxon>Fungi</taxon>
        <taxon>Dikarya</taxon>
        <taxon>Basidiomycota</taxon>
        <taxon>Agaricomycotina</taxon>
        <taxon>Agaricomycetes</taxon>
        <taxon>Agaricomycetidae</taxon>
        <taxon>Agaricales</taxon>
        <taxon>Agaricineae</taxon>
        <taxon>Strophariaceae</taxon>
        <taxon>Psilocybe</taxon>
    </lineage>
</organism>
<name>A0ACB8GK15_PSICU</name>
<keyword evidence="2" id="KW-1185">Reference proteome</keyword>
<dbReference type="Proteomes" id="UP000664032">
    <property type="component" value="Unassembled WGS sequence"/>
</dbReference>
<sequence>MQPLNTIEKPSIYLTFTYSKVPKGSFDVNVATRIGVDGAGGTINRYILVAAWTRKALKLSLFLVAAVLFVFIAFQNIAPFPIRAENVRLQRIPPQILAANSTQQLPFESPKPPLGKHLYRPDGLLEVNNDGAHPIYELMSRAEAEWVAKHERASKTLEDAVSEYRRRYKRAPPKGFDLWWKFAVEHNVQLPDEYDQIFIDLEAFWGIEPKDLIEIRKEIESKKGTYTIGKNETSQVEIVAHTFEEDQYPKLVNGTKDLMGLFRLFEDDLPPFRITMSPQDRPNLLSDYSIKAATLEAAASQTYIQRRALPKVKTVGWIAACPPNSLARQKTINLDSPPPRPSKKTFIWDHLQTMDPCNHPNHFYHHGQFLSHNMGPSPQSAMVPEFSYSSSMIHHDIRFPAPYGWLEDIYPLTNNPEWDDRKDERLLWRGANTGIFHGKNTRWEQSHRDFLVSYTNSLEGTVNVLPSNRTREERLGDLRELRAARINPAVMDVAFAGTPISCSPEICEVLKKTFPWRNKQSIQEAGNYKYVIDVDGNGWSGRFKKLMTTNSLVFKSTIYPEWFADRVAPWVHYVPIQIDLSDLHDALIFFRGDGNGDGAHEDLARKIAIAGRQWSKTYWRKEDLAAYFYRLCLEYIRLMSADRKLMSYKDAA</sequence>
<dbReference type="EMBL" id="JAFIQS020000011">
    <property type="protein sequence ID" value="KAH9475873.1"/>
    <property type="molecule type" value="Genomic_DNA"/>
</dbReference>
<reference evidence="1" key="1">
    <citation type="submission" date="2021-10" db="EMBL/GenBank/DDBJ databases">
        <title>Psilocybe cubensis genome.</title>
        <authorList>
            <person name="Mckernan K.J."/>
            <person name="Crawford S."/>
            <person name="Trippe A."/>
            <person name="Kane L.T."/>
            <person name="Mclaughlin S."/>
        </authorList>
    </citation>
    <scope>NUCLEOTIDE SEQUENCE</scope>
    <source>
        <strain evidence="1">MGC-MH-2018</strain>
    </source>
</reference>
<evidence type="ECO:0000313" key="1">
    <source>
        <dbReference type="EMBL" id="KAH9475873.1"/>
    </source>
</evidence>
<evidence type="ECO:0000313" key="2">
    <source>
        <dbReference type="Proteomes" id="UP000664032"/>
    </source>
</evidence>
<comment type="caution">
    <text evidence="1">The sequence shown here is derived from an EMBL/GenBank/DDBJ whole genome shotgun (WGS) entry which is preliminary data.</text>
</comment>
<accession>A0ACB8GK15</accession>
<protein>
    <submittedName>
        <fullName evidence="1">Beta-1,2-xylosyltransferase 1</fullName>
    </submittedName>
</protein>
<proteinExistence type="predicted"/>
<gene>
    <name evidence="1" type="ORF">JR316_0011433</name>
</gene>